<evidence type="ECO:0000313" key="3">
    <source>
        <dbReference type="Proteomes" id="UP000663802"/>
    </source>
</evidence>
<accession>A0ABQ1E5T7</accession>
<dbReference type="Proteomes" id="UP000663802">
    <property type="component" value="Unassembled WGS sequence"/>
</dbReference>
<keyword evidence="3" id="KW-1185">Reference proteome</keyword>
<gene>
    <name evidence="2" type="ORF">CSC2_06380</name>
</gene>
<feature type="domain" description="Phage-Barnase-EndoU-ColicinE5/D-RelE like nuclease 3" evidence="1">
    <location>
        <begin position="18"/>
        <end position="99"/>
    </location>
</feature>
<comment type="caution">
    <text evidence="2">The sequence shown here is derived from an EMBL/GenBank/DDBJ whole genome shotgun (WGS) entry which is preliminary data.</text>
</comment>
<protein>
    <recommendedName>
        <fullName evidence="1">Phage-Barnase-EndoU-ColicinE5/D-RelE like nuclease 3 domain-containing protein</fullName>
    </recommendedName>
</protein>
<organism evidence="2 3">
    <name type="scientific">Clostridium zeae</name>
    <dbReference type="NCBI Taxonomy" id="2759022"/>
    <lineage>
        <taxon>Bacteria</taxon>
        <taxon>Bacillati</taxon>
        <taxon>Bacillota</taxon>
        <taxon>Clostridia</taxon>
        <taxon>Eubacteriales</taxon>
        <taxon>Clostridiaceae</taxon>
        <taxon>Clostridium</taxon>
    </lineage>
</organism>
<evidence type="ECO:0000259" key="1">
    <source>
        <dbReference type="Pfam" id="PF18812"/>
    </source>
</evidence>
<name>A0ABQ1E5T7_9CLOT</name>
<dbReference type="EMBL" id="BMBA01000001">
    <property type="protein sequence ID" value="GFZ30112.1"/>
    <property type="molecule type" value="Genomic_DNA"/>
</dbReference>
<dbReference type="RefSeq" id="WP_206868111.1">
    <property type="nucleotide sequence ID" value="NZ_BMBA01000001.1"/>
</dbReference>
<evidence type="ECO:0000313" key="2">
    <source>
        <dbReference type="EMBL" id="GFZ30112.1"/>
    </source>
</evidence>
<proteinExistence type="predicted"/>
<dbReference type="InterPro" id="IPR041301">
    <property type="entry name" value="PBECR3"/>
</dbReference>
<reference evidence="2 3" key="1">
    <citation type="journal article" date="2021" name="Int. J. Syst. Evol. Microbiol.">
        <title>Clostridium zeae sp. nov., isolated from corn silage.</title>
        <authorList>
            <person name="Kobayashi H."/>
            <person name="Tanizawa Y."/>
            <person name="Yagura M."/>
            <person name="Sakamoto M."/>
            <person name="Ohkuma M."/>
            <person name="Tohno M."/>
        </authorList>
    </citation>
    <scope>NUCLEOTIDE SEQUENCE [LARGE SCALE GENOMIC DNA]</scope>
    <source>
        <strain evidence="2 3">CSC2</strain>
    </source>
</reference>
<dbReference type="Pfam" id="PF18812">
    <property type="entry name" value="PBECR3"/>
    <property type="match status" value="1"/>
</dbReference>
<sequence length="141" mass="17415">MKYFYEDKLLCFKINGKLHEKIVLHNNNYINHIKKRHSDINLKKIEEILYAPDYVYKRSNKSKDYYYEKNFNGDIYRVVIDDYKKHVKKVVTAYKIDHKDEFTTKHIYCIYDKETFVEYAEINKDLEDDFEYFYDLFNIAE</sequence>